<evidence type="ECO:0000313" key="7">
    <source>
        <dbReference type="Proteomes" id="UP001500665"/>
    </source>
</evidence>
<dbReference type="InterPro" id="IPR053153">
    <property type="entry name" value="APC_K+_Transporter"/>
</dbReference>
<feature type="transmembrane region" description="Helical" evidence="5">
    <location>
        <begin position="109"/>
        <end position="138"/>
    </location>
</feature>
<keyword evidence="7" id="KW-1185">Reference proteome</keyword>
<keyword evidence="4 5" id="KW-0472">Membrane</keyword>
<reference evidence="7" key="1">
    <citation type="journal article" date="2019" name="Int. J. Syst. Evol. Microbiol.">
        <title>The Global Catalogue of Microorganisms (GCM) 10K type strain sequencing project: providing services to taxonomists for standard genome sequencing and annotation.</title>
        <authorList>
            <consortium name="The Broad Institute Genomics Platform"/>
            <consortium name="The Broad Institute Genome Sequencing Center for Infectious Disease"/>
            <person name="Wu L."/>
            <person name="Ma J."/>
        </authorList>
    </citation>
    <scope>NUCLEOTIDE SEQUENCE [LARGE SCALE GENOMIC DNA]</scope>
    <source>
        <strain evidence="7">JCM 10696</strain>
    </source>
</reference>
<feature type="transmembrane region" description="Helical" evidence="5">
    <location>
        <begin position="296"/>
        <end position="324"/>
    </location>
</feature>
<organism evidence="6 7">
    <name type="scientific">Actinocorallia libanotica</name>
    <dbReference type="NCBI Taxonomy" id="46162"/>
    <lineage>
        <taxon>Bacteria</taxon>
        <taxon>Bacillati</taxon>
        <taxon>Actinomycetota</taxon>
        <taxon>Actinomycetes</taxon>
        <taxon>Streptosporangiales</taxon>
        <taxon>Thermomonosporaceae</taxon>
        <taxon>Actinocorallia</taxon>
    </lineage>
</organism>
<evidence type="ECO:0000256" key="3">
    <source>
        <dbReference type="ARBA" id="ARBA00022989"/>
    </source>
</evidence>
<proteinExistence type="predicted"/>
<dbReference type="RefSeq" id="WP_344241938.1">
    <property type="nucleotide sequence ID" value="NZ_BAAAHH010000013.1"/>
</dbReference>
<feature type="transmembrane region" description="Helical" evidence="5">
    <location>
        <begin position="406"/>
        <end position="425"/>
    </location>
</feature>
<comment type="caution">
    <text evidence="6">The sequence shown here is derived from an EMBL/GenBank/DDBJ whole genome shotgun (WGS) entry which is preliminary data.</text>
</comment>
<dbReference type="EMBL" id="BAAAHH010000013">
    <property type="protein sequence ID" value="GAA0953437.1"/>
    <property type="molecule type" value="Genomic_DNA"/>
</dbReference>
<comment type="subcellular location">
    <subcellularLocation>
        <location evidence="1">Membrane</location>
        <topology evidence="1">Multi-pass membrane protein</topology>
    </subcellularLocation>
</comment>
<feature type="transmembrane region" description="Helical" evidence="5">
    <location>
        <begin position="370"/>
        <end position="394"/>
    </location>
</feature>
<evidence type="ECO:0000256" key="2">
    <source>
        <dbReference type="ARBA" id="ARBA00022692"/>
    </source>
</evidence>
<keyword evidence="2 5" id="KW-0812">Transmembrane</keyword>
<feature type="transmembrane region" description="Helical" evidence="5">
    <location>
        <begin position="431"/>
        <end position="449"/>
    </location>
</feature>
<dbReference type="InterPro" id="IPR002293">
    <property type="entry name" value="AA/rel_permease1"/>
</dbReference>
<dbReference type="PANTHER" id="PTHR47704:SF1">
    <property type="entry name" value="POTASSIUM TRANSPORTER KIMA"/>
    <property type="match status" value="1"/>
</dbReference>
<feature type="transmembrane region" description="Helical" evidence="5">
    <location>
        <begin position="144"/>
        <end position="163"/>
    </location>
</feature>
<sequence length="609" mass="64484">MAVGRTPVRGQRLPLRHGEGDKRHLTSLQGLSALSLDALSSVAYGPEQVAIVLAAAGAAAVGATLPITIAIALLLIVLVLSYRQVIAARPEGGGSYGVAKQELGRRASLVAGAALIVDYVLTVAVSLAAAAASLASAFPVLRPYLVETCLVGVLLLTVVNLYGISDSARVLMLPTALFIVAILGVVVLGLARSEPAASLGAPERVPVTEALTVLLVLRAFSSGCSSLTGVEAIANGTPMFREPRVKRAQRTEVMLGVLLGTMLVGLAVLIHRDEVLPREGVTILAQLVAGSYGTGWAFYATNIVVAVGLGLAANTSFGGLPVLLSLLARDKRLPSLFALRTERPVYRYGVAAVGLLAALLLIAVDGDTHRLIPLFAVGVFIGFTISQVGMVRHWHRLRPPNWAGKALLNGTGAVLTCVAALVLLFSKFTEGAWIVAVVIPLFVLLFVRIERYYTEVADELGVGRLPARPDRPAAASDPGKKVVIPVGGLNALTERAVSSGLALGGEVVVVSVCSTPEECAALHDAWDRWNPGVRLEAVHHPGDALIRPLLDHIRQVEKTGYWTIVLIPVVVPRRFRYQFLHNQRGLFLAEALKAHTNVIVCLLPFHLEP</sequence>
<dbReference type="Pfam" id="PF13520">
    <property type="entry name" value="AA_permease_2"/>
    <property type="match status" value="1"/>
</dbReference>
<evidence type="ECO:0000256" key="5">
    <source>
        <dbReference type="SAM" id="Phobius"/>
    </source>
</evidence>
<gene>
    <name evidence="6" type="ORF">GCM10009550_35440</name>
</gene>
<protein>
    <submittedName>
        <fullName evidence="6">APC family permease</fullName>
    </submittedName>
</protein>
<feature type="transmembrane region" description="Helical" evidence="5">
    <location>
        <begin position="345"/>
        <end position="364"/>
    </location>
</feature>
<accession>A0ABP4BQY6</accession>
<feature type="transmembrane region" description="Helical" evidence="5">
    <location>
        <begin position="170"/>
        <end position="191"/>
    </location>
</feature>
<keyword evidence="3 5" id="KW-1133">Transmembrane helix</keyword>
<feature type="transmembrane region" description="Helical" evidence="5">
    <location>
        <begin position="211"/>
        <end position="233"/>
    </location>
</feature>
<evidence type="ECO:0000256" key="4">
    <source>
        <dbReference type="ARBA" id="ARBA00023136"/>
    </source>
</evidence>
<dbReference type="Proteomes" id="UP001500665">
    <property type="component" value="Unassembled WGS sequence"/>
</dbReference>
<evidence type="ECO:0000313" key="6">
    <source>
        <dbReference type="EMBL" id="GAA0953437.1"/>
    </source>
</evidence>
<evidence type="ECO:0000256" key="1">
    <source>
        <dbReference type="ARBA" id="ARBA00004141"/>
    </source>
</evidence>
<feature type="transmembrane region" description="Helical" evidence="5">
    <location>
        <begin position="253"/>
        <end position="271"/>
    </location>
</feature>
<dbReference type="PANTHER" id="PTHR47704">
    <property type="entry name" value="POTASSIUM TRANSPORTER KIMA"/>
    <property type="match status" value="1"/>
</dbReference>
<dbReference type="Gene3D" id="1.20.1740.10">
    <property type="entry name" value="Amino acid/polyamine transporter I"/>
    <property type="match status" value="1"/>
</dbReference>
<feature type="transmembrane region" description="Helical" evidence="5">
    <location>
        <begin position="49"/>
        <end position="80"/>
    </location>
</feature>
<name>A0ABP4BQY6_9ACTN</name>